<dbReference type="EC" id="2.1.1.297" evidence="5"/>
<dbReference type="NCBIfam" id="TIGR03534">
    <property type="entry name" value="RF_mod_PrmC"/>
    <property type="match status" value="1"/>
</dbReference>
<dbReference type="InterPro" id="IPR040758">
    <property type="entry name" value="PrmC_N"/>
</dbReference>
<comment type="caution">
    <text evidence="5">Lacks conserved residue(s) required for the propagation of feature annotation.</text>
</comment>
<dbReference type="PROSITE" id="PS00092">
    <property type="entry name" value="N6_MTASE"/>
    <property type="match status" value="1"/>
</dbReference>
<dbReference type="EMBL" id="BMIR01000001">
    <property type="protein sequence ID" value="GGE28544.1"/>
    <property type="molecule type" value="Genomic_DNA"/>
</dbReference>
<evidence type="ECO:0000256" key="2">
    <source>
        <dbReference type="ARBA" id="ARBA00022679"/>
    </source>
</evidence>
<feature type="domain" description="Methyltransferase small" evidence="6">
    <location>
        <begin position="114"/>
        <end position="203"/>
    </location>
</feature>
<sequence length="287" mass="32095">MAMKVFEALKWASSFLSEHKRDENAGELLLCHHLNWSRSKLLAEWRSPIATDDFLWLEQQVRRHVQGLPVQYIIGSEMFYGRCFTVTPAVLIPRPETEELVQGILKLKKQRFGKKQSVDYCDIGTGSGAIATTLALEDNESHVTAVDISEEALAVAEKNAQYYDAGVTFIQGDLLTPFVGTKRFDVIVSNPPYIPSRDVDTLADVVRDHEPRLALDGGEDGLALYRRLCSQLPKVIKEKAIVGLEVGSGQGTAVAELIKEYLRHKQVQTQINTDINGHERMVFASIE</sequence>
<accession>A0A8J2YBP7</accession>
<feature type="binding site" evidence="5">
    <location>
        <begin position="190"/>
        <end position="193"/>
    </location>
    <ligand>
        <name>substrate</name>
    </ligand>
</feature>
<name>A0A8J2YBP7_9BACL</name>
<feature type="binding site" evidence="5">
    <location>
        <position position="147"/>
    </location>
    <ligand>
        <name>S-adenosyl-L-methionine</name>
        <dbReference type="ChEBI" id="CHEBI:59789"/>
    </ligand>
</feature>
<evidence type="ECO:0000256" key="4">
    <source>
        <dbReference type="ARBA" id="ARBA00048391"/>
    </source>
</evidence>
<evidence type="ECO:0000256" key="5">
    <source>
        <dbReference type="HAMAP-Rule" id="MF_02126"/>
    </source>
</evidence>
<evidence type="ECO:0000256" key="1">
    <source>
        <dbReference type="ARBA" id="ARBA00022603"/>
    </source>
</evidence>
<comment type="caution">
    <text evidence="8">The sequence shown here is derived from an EMBL/GenBank/DDBJ whole genome shotgun (WGS) entry which is preliminary data.</text>
</comment>
<dbReference type="GO" id="GO:0003676">
    <property type="term" value="F:nucleic acid binding"/>
    <property type="evidence" value="ECO:0007669"/>
    <property type="project" value="InterPro"/>
</dbReference>
<dbReference type="InterPro" id="IPR050320">
    <property type="entry name" value="N5-glutamine_MTase"/>
</dbReference>
<dbReference type="Pfam" id="PF17827">
    <property type="entry name" value="PrmC_N"/>
    <property type="match status" value="1"/>
</dbReference>
<dbReference type="GO" id="GO:0102559">
    <property type="term" value="F:peptide chain release factor N(5)-glutamine methyltransferase activity"/>
    <property type="evidence" value="ECO:0007669"/>
    <property type="project" value="UniProtKB-EC"/>
</dbReference>
<dbReference type="Pfam" id="PF05175">
    <property type="entry name" value="MTS"/>
    <property type="match status" value="1"/>
</dbReference>
<keyword evidence="1 5" id="KW-0489">Methyltransferase</keyword>
<evidence type="ECO:0000259" key="7">
    <source>
        <dbReference type="Pfam" id="PF17827"/>
    </source>
</evidence>
<dbReference type="HAMAP" id="MF_02126">
    <property type="entry name" value="RF_methyltr_PrmC"/>
    <property type="match status" value="1"/>
</dbReference>
<comment type="catalytic activity">
    <reaction evidence="4 5">
        <text>L-glutaminyl-[peptide chain release factor] + S-adenosyl-L-methionine = N(5)-methyl-L-glutaminyl-[peptide chain release factor] + S-adenosyl-L-homocysteine + H(+)</text>
        <dbReference type="Rhea" id="RHEA:42896"/>
        <dbReference type="Rhea" id="RHEA-COMP:10271"/>
        <dbReference type="Rhea" id="RHEA-COMP:10272"/>
        <dbReference type="ChEBI" id="CHEBI:15378"/>
        <dbReference type="ChEBI" id="CHEBI:30011"/>
        <dbReference type="ChEBI" id="CHEBI:57856"/>
        <dbReference type="ChEBI" id="CHEBI:59789"/>
        <dbReference type="ChEBI" id="CHEBI:61891"/>
        <dbReference type="EC" id="2.1.1.297"/>
    </reaction>
</comment>
<evidence type="ECO:0000259" key="6">
    <source>
        <dbReference type="Pfam" id="PF05175"/>
    </source>
</evidence>
<dbReference type="InterPro" id="IPR002052">
    <property type="entry name" value="DNA_methylase_N6_adenine_CS"/>
</dbReference>
<reference evidence="8" key="2">
    <citation type="submission" date="2020-09" db="EMBL/GenBank/DDBJ databases">
        <authorList>
            <person name="Sun Q."/>
            <person name="Zhou Y."/>
        </authorList>
    </citation>
    <scope>NUCLEOTIDE SEQUENCE</scope>
    <source>
        <strain evidence="8">CGMCC 1.15371</strain>
    </source>
</reference>
<organism evidence="8 9">
    <name type="scientific">Pullulanibacillus camelliae</name>
    <dbReference type="NCBI Taxonomy" id="1707096"/>
    <lineage>
        <taxon>Bacteria</taxon>
        <taxon>Bacillati</taxon>
        <taxon>Bacillota</taxon>
        <taxon>Bacilli</taxon>
        <taxon>Bacillales</taxon>
        <taxon>Sporolactobacillaceae</taxon>
        <taxon>Pullulanibacillus</taxon>
    </lineage>
</organism>
<dbReference type="InterPro" id="IPR029063">
    <property type="entry name" value="SAM-dependent_MTases_sf"/>
</dbReference>
<dbReference type="AlphaFoldDB" id="A0A8J2YBP7"/>
<evidence type="ECO:0000313" key="8">
    <source>
        <dbReference type="EMBL" id="GGE28544.1"/>
    </source>
</evidence>
<dbReference type="GO" id="GO:0032259">
    <property type="term" value="P:methylation"/>
    <property type="evidence" value="ECO:0007669"/>
    <property type="project" value="UniProtKB-KW"/>
</dbReference>
<feature type="binding site" evidence="5">
    <location>
        <position position="190"/>
    </location>
    <ligand>
        <name>S-adenosyl-L-methionine</name>
        <dbReference type="ChEBI" id="CHEBI:59789"/>
    </ligand>
</feature>
<dbReference type="InterPro" id="IPR004556">
    <property type="entry name" value="HemK-like"/>
</dbReference>
<keyword evidence="2 5" id="KW-0808">Transferase</keyword>
<gene>
    <name evidence="5 8" type="primary">prmC</name>
    <name evidence="8" type="ORF">GCM10011391_03900</name>
</gene>
<keyword evidence="3 5" id="KW-0949">S-adenosyl-L-methionine</keyword>
<feature type="domain" description="Release factor glutamine methyltransferase N-terminal" evidence="7">
    <location>
        <begin position="7"/>
        <end position="75"/>
    </location>
</feature>
<keyword evidence="9" id="KW-1185">Reference proteome</keyword>
<proteinExistence type="inferred from homology"/>
<dbReference type="Gene3D" id="3.40.50.150">
    <property type="entry name" value="Vaccinia Virus protein VP39"/>
    <property type="match status" value="1"/>
</dbReference>
<comment type="similarity">
    <text evidence="5">Belongs to the protein N5-glutamine methyltransferase family. PrmC subfamily.</text>
</comment>
<evidence type="ECO:0000256" key="3">
    <source>
        <dbReference type="ARBA" id="ARBA00022691"/>
    </source>
</evidence>
<dbReference type="CDD" id="cd02440">
    <property type="entry name" value="AdoMet_MTases"/>
    <property type="match status" value="1"/>
</dbReference>
<dbReference type="InterPro" id="IPR019874">
    <property type="entry name" value="RF_methyltr_PrmC"/>
</dbReference>
<dbReference type="SUPFAM" id="SSF53335">
    <property type="entry name" value="S-adenosyl-L-methionine-dependent methyltransferases"/>
    <property type="match status" value="1"/>
</dbReference>
<dbReference type="Gene3D" id="1.10.8.10">
    <property type="entry name" value="DNA helicase RuvA subunit, C-terminal domain"/>
    <property type="match status" value="1"/>
</dbReference>
<dbReference type="PANTHER" id="PTHR18895:SF74">
    <property type="entry name" value="MTRF1L RELEASE FACTOR GLUTAMINE METHYLTRANSFERASE"/>
    <property type="match status" value="1"/>
</dbReference>
<dbReference type="Proteomes" id="UP000628775">
    <property type="component" value="Unassembled WGS sequence"/>
</dbReference>
<feature type="binding site" evidence="5">
    <location>
        <begin position="124"/>
        <end position="128"/>
    </location>
    <ligand>
        <name>S-adenosyl-L-methionine</name>
        <dbReference type="ChEBI" id="CHEBI:59789"/>
    </ligand>
</feature>
<dbReference type="PANTHER" id="PTHR18895">
    <property type="entry name" value="HEMK METHYLTRANSFERASE"/>
    <property type="match status" value="1"/>
</dbReference>
<dbReference type="InterPro" id="IPR007848">
    <property type="entry name" value="Small_mtfrase_dom"/>
</dbReference>
<reference evidence="8" key="1">
    <citation type="journal article" date="2014" name="Int. J. Syst. Evol. Microbiol.">
        <title>Complete genome sequence of Corynebacterium casei LMG S-19264T (=DSM 44701T), isolated from a smear-ripened cheese.</title>
        <authorList>
            <consortium name="US DOE Joint Genome Institute (JGI-PGF)"/>
            <person name="Walter F."/>
            <person name="Albersmeier A."/>
            <person name="Kalinowski J."/>
            <person name="Ruckert C."/>
        </authorList>
    </citation>
    <scope>NUCLEOTIDE SEQUENCE</scope>
    <source>
        <strain evidence="8">CGMCC 1.15371</strain>
    </source>
</reference>
<dbReference type="NCBIfam" id="TIGR00536">
    <property type="entry name" value="hemK_fam"/>
    <property type="match status" value="1"/>
</dbReference>
<evidence type="ECO:0000313" key="9">
    <source>
        <dbReference type="Proteomes" id="UP000628775"/>
    </source>
</evidence>
<protein>
    <recommendedName>
        <fullName evidence="5">Release factor glutamine methyltransferase</fullName>
        <shortName evidence="5">RF MTase</shortName>
        <ecNumber evidence="5">2.1.1.297</ecNumber>
    </recommendedName>
    <alternativeName>
        <fullName evidence="5">N5-glutamine methyltransferase PrmC</fullName>
    </alternativeName>
    <alternativeName>
        <fullName evidence="5">Protein-(glutamine-N5) MTase PrmC</fullName>
    </alternativeName>
    <alternativeName>
        <fullName evidence="5">Protein-glutamine N-methyltransferase PrmC</fullName>
    </alternativeName>
</protein>
<comment type="function">
    <text evidence="5">Methylates the class 1 translation termination release factors RF1/PrfA and RF2/PrfB on the glutamine residue of the universally conserved GGQ motif.</text>
</comment>